<dbReference type="GO" id="GO:0006281">
    <property type="term" value="P:DNA repair"/>
    <property type="evidence" value="ECO:0007669"/>
    <property type="project" value="TreeGrafter"/>
</dbReference>
<dbReference type="InterPro" id="IPR041492">
    <property type="entry name" value="HAD_2"/>
</dbReference>
<dbReference type="Gene3D" id="3.40.50.1000">
    <property type="entry name" value="HAD superfamily/HAD-like"/>
    <property type="match status" value="1"/>
</dbReference>
<dbReference type="AlphaFoldDB" id="A0A4R6V1I4"/>
<sequence>MAVANQPMTSWNGVRHIVWDWNGTLLDDNHANLAAVNRVCAQFGREPVDLEYWRRVFRRPLVSCYEELLGRPFADGEWQLVNESYDSHYLDMLPSCDLADGVAETLHDWRTSGGTQSLLSMASHDHLVPLITERGLTVHFTRVDGRRYDTDADSKAEHLVNHLRELDIDPAETVLIGDIDDDARAAGEAGAAAVLVATGLMSRERLEATGRPVAGSVAEAVRLLRG</sequence>
<protein>
    <submittedName>
        <fullName evidence="1">Phosphoglycolate phosphatase-like HAD superfamily hydrolase</fullName>
    </submittedName>
</protein>
<dbReference type="InterPro" id="IPR023198">
    <property type="entry name" value="PGP-like_dom2"/>
</dbReference>
<dbReference type="PANTHER" id="PTHR43434:SF1">
    <property type="entry name" value="PHOSPHOGLYCOLATE PHOSPHATASE"/>
    <property type="match status" value="1"/>
</dbReference>
<dbReference type="PANTHER" id="PTHR43434">
    <property type="entry name" value="PHOSPHOGLYCOLATE PHOSPHATASE"/>
    <property type="match status" value="1"/>
</dbReference>
<dbReference type="Gene3D" id="1.10.150.240">
    <property type="entry name" value="Putative phosphatase, domain 2"/>
    <property type="match status" value="1"/>
</dbReference>
<gene>
    <name evidence="1" type="ORF">EV190_10669</name>
</gene>
<dbReference type="InterPro" id="IPR036412">
    <property type="entry name" value="HAD-like_sf"/>
</dbReference>
<comment type="caution">
    <text evidence="1">The sequence shown here is derived from an EMBL/GenBank/DDBJ whole genome shotgun (WGS) entry which is preliminary data.</text>
</comment>
<name>A0A4R6V1I4_9ACTN</name>
<dbReference type="InterPro" id="IPR023214">
    <property type="entry name" value="HAD_sf"/>
</dbReference>
<organism evidence="1 2">
    <name type="scientific">Actinorugispora endophytica</name>
    <dbReference type="NCBI Taxonomy" id="1605990"/>
    <lineage>
        <taxon>Bacteria</taxon>
        <taxon>Bacillati</taxon>
        <taxon>Actinomycetota</taxon>
        <taxon>Actinomycetes</taxon>
        <taxon>Streptosporangiales</taxon>
        <taxon>Nocardiopsidaceae</taxon>
        <taxon>Actinorugispora</taxon>
    </lineage>
</organism>
<evidence type="ECO:0000313" key="1">
    <source>
        <dbReference type="EMBL" id="TDQ52431.1"/>
    </source>
</evidence>
<dbReference type="RefSeq" id="WP_243742494.1">
    <property type="nucleotide sequence ID" value="NZ_SNYN01000006.1"/>
</dbReference>
<dbReference type="GO" id="GO:0005829">
    <property type="term" value="C:cytosol"/>
    <property type="evidence" value="ECO:0007669"/>
    <property type="project" value="TreeGrafter"/>
</dbReference>
<reference evidence="1 2" key="1">
    <citation type="submission" date="2019-03" db="EMBL/GenBank/DDBJ databases">
        <title>Genomic Encyclopedia of Type Strains, Phase IV (KMG-IV): sequencing the most valuable type-strain genomes for metagenomic binning, comparative biology and taxonomic classification.</title>
        <authorList>
            <person name="Goeker M."/>
        </authorList>
    </citation>
    <scope>NUCLEOTIDE SEQUENCE [LARGE SCALE GENOMIC DNA]</scope>
    <source>
        <strain evidence="1 2">DSM 46770</strain>
    </source>
</reference>
<keyword evidence="2" id="KW-1185">Reference proteome</keyword>
<evidence type="ECO:0000313" key="2">
    <source>
        <dbReference type="Proteomes" id="UP000295281"/>
    </source>
</evidence>
<dbReference type="InterPro" id="IPR050155">
    <property type="entry name" value="HAD-like_hydrolase_sf"/>
</dbReference>
<dbReference type="SFLD" id="SFLDG01129">
    <property type="entry name" value="C1.5:_HAD__Beta-PGM__Phosphata"/>
    <property type="match status" value="1"/>
</dbReference>
<dbReference type="SFLD" id="SFLDS00003">
    <property type="entry name" value="Haloacid_Dehalogenase"/>
    <property type="match status" value="1"/>
</dbReference>
<keyword evidence="1" id="KW-0378">Hydrolase</keyword>
<dbReference type="EMBL" id="SNYN01000006">
    <property type="protein sequence ID" value="TDQ52431.1"/>
    <property type="molecule type" value="Genomic_DNA"/>
</dbReference>
<proteinExistence type="predicted"/>
<dbReference type="SUPFAM" id="SSF56784">
    <property type="entry name" value="HAD-like"/>
    <property type="match status" value="1"/>
</dbReference>
<dbReference type="Pfam" id="PF13419">
    <property type="entry name" value="HAD_2"/>
    <property type="match status" value="1"/>
</dbReference>
<dbReference type="GO" id="GO:0008967">
    <property type="term" value="F:phosphoglycolate phosphatase activity"/>
    <property type="evidence" value="ECO:0007669"/>
    <property type="project" value="TreeGrafter"/>
</dbReference>
<accession>A0A4R6V1I4</accession>
<dbReference type="Proteomes" id="UP000295281">
    <property type="component" value="Unassembled WGS sequence"/>
</dbReference>